<dbReference type="RefSeq" id="WP_149923554.1">
    <property type="nucleotide sequence ID" value="NZ_RCXZ01000004.1"/>
</dbReference>
<dbReference type="PANTHER" id="PTHR30126">
    <property type="entry name" value="HTH-TYPE TRANSCRIPTIONAL REGULATOR"/>
    <property type="match status" value="1"/>
</dbReference>
<evidence type="ECO:0000313" key="6">
    <source>
        <dbReference type="EMBL" id="KAB6082986.1"/>
    </source>
</evidence>
<dbReference type="InterPro" id="IPR005119">
    <property type="entry name" value="LysR_subst-bd"/>
</dbReference>
<dbReference type="InterPro" id="IPR000847">
    <property type="entry name" value="LysR_HTH_N"/>
</dbReference>
<keyword evidence="4" id="KW-0804">Transcription</keyword>
<dbReference type="PROSITE" id="PS50931">
    <property type="entry name" value="HTH_LYSR"/>
    <property type="match status" value="1"/>
</dbReference>
<dbReference type="PANTHER" id="PTHR30126:SF39">
    <property type="entry name" value="HTH-TYPE TRANSCRIPTIONAL REGULATOR CYSL"/>
    <property type="match status" value="1"/>
</dbReference>
<evidence type="ECO:0000256" key="4">
    <source>
        <dbReference type="ARBA" id="ARBA00023163"/>
    </source>
</evidence>
<sequence length="306" mass="34956">MKIDLELFRTFKAVFEIGTISGAARVLEVTQPSVTGHLKALEAYAGHPLFERSTRNMKPTLYAKQLYNKVASSLTQLEVAEDFLQRKCNQSRSVTLYVGIYPGLFRQLLVPNIKKLDCNVVMTLNDNETLGTLLENGNMDLVVTTKDIPNRNVQYELLGTSRFILVAGGCTDISELPDLNLLNKKKIEAWLQKQVWYNTVYGEHLSSFWKLNFGRTPRFTPNYVLPDKYSIVCCLRNGTGLAVLPESLCREFLLKGEIKEVWGGYTEMKNTLFLGQRKNTLYMNEIKELKKLLRTEFLKTHPTTQN</sequence>
<dbReference type="InterPro" id="IPR036390">
    <property type="entry name" value="WH_DNA-bd_sf"/>
</dbReference>
<dbReference type="Pfam" id="PF03466">
    <property type="entry name" value="LysR_substrate"/>
    <property type="match status" value="1"/>
</dbReference>
<dbReference type="PRINTS" id="PR00039">
    <property type="entry name" value="HTHLYSR"/>
</dbReference>
<dbReference type="GO" id="GO:0000976">
    <property type="term" value="F:transcription cis-regulatory region binding"/>
    <property type="evidence" value="ECO:0007669"/>
    <property type="project" value="TreeGrafter"/>
</dbReference>
<dbReference type="SUPFAM" id="SSF46785">
    <property type="entry name" value="Winged helix' DNA-binding domain"/>
    <property type="match status" value="1"/>
</dbReference>
<evidence type="ECO:0000256" key="1">
    <source>
        <dbReference type="ARBA" id="ARBA00009437"/>
    </source>
</evidence>
<dbReference type="SUPFAM" id="SSF53850">
    <property type="entry name" value="Periplasmic binding protein-like II"/>
    <property type="match status" value="1"/>
</dbReference>
<comment type="caution">
    <text evidence="6">The sequence shown here is derived from an EMBL/GenBank/DDBJ whole genome shotgun (WGS) entry which is preliminary data.</text>
</comment>
<feature type="domain" description="HTH lysR-type" evidence="5">
    <location>
        <begin position="3"/>
        <end position="60"/>
    </location>
</feature>
<evidence type="ECO:0000313" key="7">
    <source>
        <dbReference type="Proteomes" id="UP000474077"/>
    </source>
</evidence>
<organism evidence="6 7">
    <name type="scientific">Bacteroides xylanisolvens</name>
    <dbReference type="NCBI Taxonomy" id="371601"/>
    <lineage>
        <taxon>Bacteria</taxon>
        <taxon>Pseudomonadati</taxon>
        <taxon>Bacteroidota</taxon>
        <taxon>Bacteroidia</taxon>
        <taxon>Bacteroidales</taxon>
        <taxon>Bacteroidaceae</taxon>
        <taxon>Bacteroides</taxon>
    </lineage>
</organism>
<dbReference type="Gene3D" id="1.10.10.10">
    <property type="entry name" value="Winged helix-like DNA-binding domain superfamily/Winged helix DNA-binding domain"/>
    <property type="match status" value="1"/>
</dbReference>
<dbReference type="InterPro" id="IPR036388">
    <property type="entry name" value="WH-like_DNA-bd_sf"/>
</dbReference>
<proteinExistence type="inferred from homology"/>
<dbReference type="GO" id="GO:0003700">
    <property type="term" value="F:DNA-binding transcription factor activity"/>
    <property type="evidence" value="ECO:0007669"/>
    <property type="project" value="InterPro"/>
</dbReference>
<dbReference type="AlphaFoldDB" id="A0A4Q5DQX4"/>
<reference evidence="6 7" key="1">
    <citation type="journal article" date="2019" name="Nat. Med.">
        <title>A library of human gut bacterial isolates paired with longitudinal multiomics data enables mechanistic microbiome research.</title>
        <authorList>
            <person name="Poyet M."/>
            <person name="Groussin M."/>
            <person name="Gibbons S.M."/>
            <person name="Avila-Pacheco J."/>
            <person name="Jiang X."/>
            <person name="Kearney S.M."/>
            <person name="Perrotta A.R."/>
            <person name="Berdy B."/>
            <person name="Zhao S."/>
            <person name="Lieberman T.D."/>
            <person name="Swanson P.K."/>
            <person name="Smith M."/>
            <person name="Roesemann S."/>
            <person name="Alexander J.E."/>
            <person name="Rich S.A."/>
            <person name="Livny J."/>
            <person name="Vlamakis H."/>
            <person name="Clish C."/>
            <person name="Bullock K."/>
            <person name="Deik A."/>
            <person name="Scott J."/>
            <person name="Pierce K.A."/>
            <person name="Xavier R.J."/>
            <person name="Alm E.J."/>
        </authorList>
    </citation>
    <scope>NUCLEOTIDE SEQUENCE [LARGE SCALE GENOMIC DNA]</scope>
    <source>
        <strain evidence="6 7">BIOML-A73</strain>
    </source>
</reference>
<evidence type="ECO:0000256" key="3">
    <source>
        <dbReference type="ARBA" id="ARBA00023125"/>
    </source>
</evidence>
<dbReference type="Proteomes" id="UP000474077">
    <property type="component" value="Unassembled WGS sequence"/>
</dbReference>
<dbReference type="EMBL" id="WDER01000024">
    <property type="protein sequence ID" value="KAB6082986.1"/>
    <property type="molecule type" value="Genomic_DNA"/>
</dbReference>
<name>A0A4Q5DQX4_9BACE</name>
<evidence type="ECO:0000256" key="2">
    <source>
        <dbReference type="ARBA" id="ARBA00023015"/>
    </source>
</evidence>
<keyword evidence="3" id="KW-0238">DNA-binding</keyword>
<evidence type="ECO:0000259" key="5">
    <source>
        <dbReference type="PROSITE" id="PS50931"/>
    </source>
</evidence>
<accession>A0A4Q5DQX4</accession>
<comment type="similarity">
    <text evidence="1">Belongs to the LysR transcriptional regulatory family.</text>
</comment>
<dbReference type="Pfam" id="PF00126">
    <property type="entry name" value="HTH_1"/>
    <property type="match status" value="1"/>
</dbReference>
<keyword evidence="2" id="KW-0805">Transcription regulation</keyword>
<gene>
    <name evidence="6" type="ORF">GA560_10765</name>
</gene>
<protein>
    <submittedName>
        <fullName evidence="6">LysR family transcriptional regulator</fullName>
    </submittedName>
</protein>